<keyword evidence="2" id="KW-0808">Transferase</keyword>
<dbReference type="Pfam" id="PF13704">
    <property type="entry name" value="Glyco_tranf_2_4"/>
    <property type="match status" value="1"/>
</dbReference>
<accession>A0A2T6BHW0</accession>
<feature type="region of interest" description="Disordered" evidence="1">
    <location>
        <begin position="168"/>
        <end position="191"/>
    </location>
</feature>
<comment type="caution">
    <text evidence="2">The sequence shown here is derived from an EMBL/GenBank/DDBJ whole genome shotgun (WGS) entry which is preliminary data.</text>
</comment>
<keyword evidence="3" id="KW-1185">Reference proteome</keyword>
<gene>
    <name evidence="2" type="ORF">C8N43_0286</name>
</gene>
<name>A0A2T6BHW0_9RHOB</name>
<dbReference type="Proteomes" id="UP000243978">
    <property type="component" value="Unassembled WGS sequence"/>
</dbReference>
<dbReference type="InterPro" id="IPR029044">
    <property type="entry name" value="Nucleotide-diphossugar_trans"/>
</dbReference>
<sequence>MKITLVTTMRNEGPHLLEWIAHHRAAGVTGFLVYTNDCDDGTEALLELLPDVVHVPLEDGAKPPQWRALKAAWDHPLVKASDWIGCVDCDEFMNLGNGLRGVPDLIARAEADVILMPWRLFGHSGHITLSDDLTLERFTHAAPETLLYPALGSFFKSLFRRDGPFRQFGVHRPKQKNPERHPPPKVVDGSGAPVVDRLAANDTQIMLWGKPIARELVQLNHYSVRSAADFMLKRGRGLPNHRQKQVDLTYWVERNFNTVEERTIALMLPATKAMLEDLMDIPGVAEAQVQARAWHQARLAHLMKEPEELKLFGRLLLAENSAHLPDPVAMELVRLYGHAHG</sequence>
<dbReference type="OrthoDB" id="4964299at2"/>
<dbReference type="SUPFAM" id="SSF53448">
    <property type="entry name" value="Nucleotide-diphospho-sugar transferases"/>
    <property type="match status" value="1"/>
</dbReference>
<dbReference type="AlphaFoldDB" id="A0A2T6BHW0"/>
<evidence type="ECO:0000313" key="2">
    <source>
        <dbReference type="EMBL" id="PTX55647.1"/>
    </source>
</evidence>
<organism evidence="2 3">
    <name type="scientific">Litoreibacter ponti</name>
    <dbReference type="NCBI Taxonomy" id="1510457"/>
    <lineage>
        <taxon>Bacteria</taxon>
        <taxon>Pseudomonadati</taxon>
        <taxon>Pseudomonadota</taxon>
        <taxon>Alphaproteobacteria</taxon>
        <taxon>Rhodobacterales</taxon>
        <taxon>Roseobacteraceae</taxon>
        <taxon>Litoreibacter</taxon>
    </lineage>
</organism>
<dbReference type="RefSeq" id="WP_107843917.1">
    <property type="nucleotide sequence ID" value="NZ_QBKS01000001.1"/>
</dbReference>
<evidence type="ECO:0000256" key="1">
    <source>
        <dbReference type="SAM" id="MobiDB-lite"/>
    </source>
</evidence>
<dbReference type="EMBL" id="QBKS01000001">
    <property type="protein sequence ID" value="PTX55647.1"/>
    <property type="molecule type" value="Genomic_DNA"/>
</dbReference>
<protein>
    <submittedName>
        <fullName evidence="2">Glycosyl transferase family 2</fullName>
    </submittedName>
</protein>
<reference evidence="2 3" key="1">
    <citation type="submission" date="2018-04" db="EMBL/GenBank/DDBJ databases">
        <title>Genomic Encyclopedia of Archaeal and Bacterial Type Strains, Phase II (KMG-II): from individual species to whole genera.</title>
        <authorList>
            <person name="Goeker M."/>
        </authorList>
    </citation>
    <scope>NUCLEOTIDE SEQUENCE [LARGE SCALE GENOMIC DNA]</scope>
    <source>
        <strain evidence="2 3">DSM 100977</strain>
    </source>
</reference>
<proteinExistence type="predicted"/>
<dbReference type="GO" id="GO:0016740">
    <property type="term" value="F:transferase activity"/>
    <property type="evidence" value="ECO:0007669"/>
    <property type="project" value="UniProtKB-KW"/>
</dbReference>
<evidence type="ECO:0000313" key="3">
    <source>
        <dbReference type="Proteomes" id="UP000243978"/>
    </source>
</evidence>